<keyword evidence="1" id="KW-0472">Membrane</keyword>
<keyword evidence="1" id="KW-0812">Transmembrane</keyword>
<sequence length="262" mass="27968">MTAPSLRVQPRVWIGLVIWVGYIVVVFAIQKSTGIPYDTWGDSAGNLFFGAGLSLIVATILLAITTSLLGWWGPAIHEAQRSRHTWPIFVPILVAVAAVLNLAGTDWSAYSGAFLGASLVLLLVGFTEEIVHRGLLLTALRSRFAEVWVWLLSSALFAVMHFVNVLLGAPFAGTVSQVGTAFLMGTALYILRRVTGSLIWAMVLHGVWDFSVFAAGVGTPSGVSVIANLLYLLVGIVGVAIVWVVIRGVDERTPALGSASLQ</sequence>
<evidence type="ECO:0000313" key="3">
    <source>
        <dbReference type="EMBL" id="EQM81879.1"/>
    </source>
</evidence>
<feature type="transmembrane region" description="Helical" evidence="1">
    <location>
        <begin position="109"/>
        <end position="126"/>
    </location>
</feature>
<dbReference type="GO" id="GO:0004175">
    <property type="term" value="F:endopeptidase activity"/>
    <property type="evidence" value="ECO:0007669"/>
    <property type="project" value="UniProtKB-ARBA"/>
</dbReference>
<organism evidence="3 4">
    <name type="scientific">Microbacterium maritypicum MF109</name>
    <dbReference type="NCBI Taxonomy" id="1333857"/>
    <lineage>
        <taxon>Bacteria</taxon>
        <taxon>Bacillati</taxon>
        <taxon>Actinomycetota</taxon>
        <taxon>Actinomycetes</taxon>
        <taxon>Micrococcales</taxon>
        <taxon>Microbacteriaceae</taxon>
        <taxon>Microbacterium</taxon>
    </lineage>
</organism>
<feature type="transmembrane region" description="Helical" evidence="1">
    <location>
        <begin position="225"/>
        <end position="246"/>
    </location>
</feature>
<feature type="domain" description="CAAX prenyl protease 2/Lysostaphin resistance protein A-like" evidence="2">
    <location>
        <begin position="114"/>
        <end position="210"/>
    </location>
</feature>
<feature type="transmembrane region" description="Helical" evidence="1">
    <location>
        <begin position="49"/>
        <end position="72"/>
    </location>
</feature>
<protein>
    <recommendedName>
        <fullName evidence="2">CAAX prenyl protease 2/Lysostaphin resistance protein A-like domain-containing protein</fullName>
    </recommendedName>
</protein>
<gene>
    <name evidence="3" type="ORF">L687_00540</name>
</gene>
<dbReference type="Pfam" id="PF02517">
    <property type="entry name" value="Rce1-like"/>
    <property type="match status" value="1"/>
</dbReference>
<dbReference type="AlphaFoldDB" id="T5KPB3"/>
<dbReference type="GO" id="GO:0080120">
    <property type="term" value="P:CAAX-box protein maturation"/>
    <property type="evidence" value="ECO:0007669"/>
    <property type="project" value="UniProtKB-ARBA"/>
</dbReference>
<dbReference type="RefSeq" id="WP_021199032.1">
    <property type="nucleotide sequence ID" value="NZ_ATAO01000112.1"/>
</dbReference>
<feature type="transmembrane region" description="Helical" evidence="1">
    <location>
        <begin position="198"/>
        <end position="219"/>
    </location>
</feature>
<evidence type="ECO:0000313" key="4">
    <source>
        <dbReference type="Proteomes" id="UP000016033"/>
    </source>
</evidence>
<dbReference type="InterPro" id="IPR003675">
    <property type="entry name" value="Rce1/LyrA-like_dom"/>
</dbReference>
<accession>T5KPB3</accession>
<dbReference type="PATRIC" id="fig|1333857.3.peg.1061"/>
<feature type="transmembrane region" description="Helical" evidence="1">
    <location>
        <begin position="84"/>
        <end position="103"/>
    </location>
</feature>
<keyword evidence="1" id="KW-1133">Transmembrane helix</keyword>
<dbReference type="EMBL" id="ATAO01000112">
    <property type="protein sequence ID" value="EQM81879.1"/>
    <property type="molecule type" value="Genomic_DNA"/>
</dbReference>
<feature type="transmembrane region" description="Helical" evidence="1">
    <location>
        <begin position="147"/>
        <end position="165"/>
    </location>
</feature>
<reference evidence="3 4" key="1">
    <citation type="journal article" date="2013" name="Genome Announc.">
        <title>Whole-genome sequences of five oyster-associated bacteria show potential for crude oil hydrocarbon degradation.</title>
        <authorList>
            <person name="Chauhan A."/>
            <person name="Green S."/>
            <person name="Pathak A."/>
            <person name="Thomas J."/>
            <person name="Venkatramanan R."/>
        </authorList>
    </citation>
    <scope>NUCLEOTIDE SEQUENCE [LARGE SCALE GENOMIC DNA]</scope>
    <source>
        <strain evidence="3 4">MF109</strain>
    </source>
</reference>
<evidence type="ECO:0000256" key="1">
    <source>
        <dbReference type="SAM" id="Phobius"/>
    </source>
</evidence>
<feature type="transmembrane region" description="Helical" evidence="1">
    <location>
        <begin position="12"/>
        <end position="29"/>
    </location>
</feature>
<feature type="transmembrane region" description="Helical" evidence="1">
    <location>
        <begin position="171"/>
        <end position="191"/>
    </location>
</feature>
<name>T5KPB3_MICMQ</name>
<comment type="caution">
    <text evidence="3">The sequence shown here is derived from an EMBL/GenBank/DDBJ whole genome shotgun (WGS) entry which is preliminary data.</text>
</comment>
<proteinExistence type="predicted"/>
<dbReference type="Proteomes" id="UP000016033">
    <property type="component" value="Unassembled WGS sequence"/>
</dbReference>
<evidence type="ECO:0000259" key="2">
    <source>
        <dbReference type="Pfam" id="PF02517"/>
    </source>
</evidence>